<dbReference type="PROSITE" id="PS50893">
    <property type="entry name" value="ABC_TRANSPORTER_2"/>
    <property type="match status" value="2"/>
</dbReference>
<evidence type="ECO:0000313" key="6">
    <source>
        <dbReference type="EMBL" id="SVA23571.1"/>
    </source>
</evidence>
<dbReference type="GO" id="GO:0005524">
    <property type="term" value="F:ATP binding"/>
    <property type="evidence" value="ECO:0007669"/>
    <property type="project" value="UniProtKB-KW"/>
</dbReference>
<dbReference type="Pfam" id="PF00005">
    <property type="entry name" value="ABC_tran"/>
    <property type="match status" value="2"/>
</dbReference>
<keyword evidence="1" id="KW-0813">Transport</keyword>
<gene>
    <name evidence="6" type="ORF">METZ01_LOCUS76425</name>
</gene>
<feature type="domain" description="ABC transporter" evidence="5">
    <location>
        <begin position="263"/>
        <end position="506"/>
    </location>
</feature>
<feature type="domain" description="ABC transporter" evidence="5">
    <location>
        <begin position="10"/>
        <end position="247"/>
    </location>
</feature>
<dbReference type="InterPro" id="IPR017871">
    <property type="entry name" value="ABC_transporter-like_CS"/>
</dbReference>
<dbReference type="SUPFAM" id="SSF52540">
    <property type="entry name" value="P-loop containing nucleoside triphosphate hydrolases"/>
    <property type="match status" value="2"/>
</dbReference>
<dbReference type="InterPro" id="IPR003593">
    <property type="entry name" value="AAA+_ATPase"/>
</dbReference>
<dbReference type="AlphaFoldDB" id="A0A381U768"/>
<dbReference type="InterPro" id="IPR050107">
    <property type="entry name" value="ABC_carbohydrate_import_ATPase"/>
</dbReference>
<dbReference type="EMBL" id="UINC01005792">
    <property type="protein sequence ID" value="SVA23571.1"/>
    <property type="molecule type" value="Genomic_DNA"/>
</dbReference>
<dbReference type="CDD" id="cd03215">
    <property type="entry name" value="ABC_Carb_Monos_II"/>
    <property type="match status" value="1"/>
</dbReference>
<dbReference type="CDD" id="cd03216">
    <property type="entry name" value="ABC_Carb_Monos_I"/>
    <property type="match status" value="1"/>
</dbReference>
<proteinExistence type="predicted"/>
<name>A0A381U768_9ZZZZ</name>
<dbReference type="SMART" id="SM00382">
    <property type="entry name" value="AAA"/>
    <property type="match status" value="2"/>
</dbReference>
<protein>
    <recommendedName>
        <fullName evidence="5">ABC transporter domain-containing protein</fullName>
    </recommendedName>
</protein>
<dbReference type="PROSITE" id="PS00211">
    <property type="entry name" value="ABC_TRANSPORTER_1"/>
    <property type="match status" value="1"/>
</dbReference>
<dbReference type="GO" id="GO:0016887">
    <property type="term" value="F:ATP hydrolysis activity"/>
    <property type="evidence" value="ECO:0007669"/>
    <property type="project" value="InterPro"/>
</dbReference>
<organism evidence="6">
    <name type="scientific">marine metagenome</name>
    <dbReference type="NCBI Taxonomy" id="408172"/>
    <lineage>
        <taxon>unclassified sequences</taxon>
        <taxon>metagenomes</taxon>
        <taxon>ecological metagenomes</taxon>
    </lineage>
</organism>
<evidence type="ECO:0000256" key="2">
    <source>
        <dbReference type="ARBA" id="ARBA00022737"/>
    </source>
</evidence>
<keyword evidence="4" id="KW-0067">ATP-binding</keyword>
<dbReference type="InterPro" id="IPR003439">
    <property type="entry name" value="ABC_transporter-like_ATP-bd"/>
</dbReference>
<accession>A0A381U768</accession>
<evidence type="ECO:0000256" key="1">
    <source>
        <dbReference type="ARBA" id="ARBA00022448"/>
    </source>
</evidence>
<keyword evidence="3" id="KW-0547">Nucleotide-binding</keyword>
<evidence type="ECO:0000259" key="5">
    <source>
        <dbReference type="PROSITE" id="PS50893"/>
    </source>
</evidence>
<evidence type="ECO:0000256" key="3">
    <source>
        <dbReference type="ARBA" id="ARBA00022741"/>
    </source>
</evidence>
<dbReference type="Gene3D" id="3.40.50.300">
    <property type="entry name" value="P-loop containing nucleotide triphosphate hydrolases"/>
    <property type="match status" value="2"/>
</dbReference>
<reference evidence="6" key="1">
    <citation type="submission" date="2018-05" db="EMBL/GenBank/DDBJ databases">
        <authorList>
            <person name="Lanie J.A."/>
            <person name="Ng W.-L."/>
            <person name="Kazmierczak K.M."/>
            <person name="Andrzejewski T.M."/>
            <person name="Davidsen T.M."/>
            <person name="Wayne K.J."/>
            <person name="Tettelin H."/>
            <person name="Glass J.I."/>
            <person name="Rusch D."/>
            <person name="Podicherti R."/>
            <person name="Tsui H.-C.T."/>
            <person name="Winkler M.E."/>
        </authorList>
    </citation>
    <scope>NUCLEOTIDE SEQUENCE</scope>
</reference>
<dbReference type="PANTHER" id="PTHR43790:SF9">
    <property type="entry name" value="GALACTOFURANOSE TRANSPORTER ATP-BINDING PROTEIN YTFR"/>
    <property type="match status" value="1"/>
</dbReference>
<dbReference type="PANTHER" id="PTHR43790">
    <property type="entry name" value="CARBOHYDRATE TRANSPORT ATP-BINDING PROTEIN MG119-RELATED"/>
    <property type="match status" value="1"/>
</dbReference>
<sequence length="508" mass="56516">MDIEPNKFLLSMKDISKSFGNFSALKDAYIEVNRSEIMGLVGENGAGKSTLIKILNGAYSLDNGEIIFDNNLWNVKSPQEAQRLGISTIFQEINLSTYLSITENIFLGREIKNRFGFLNWKLMHNETEKLISSFINEEIDVKIPLELYSTAIKQMVAIARAISFQAKLVVMDEPTSSLDEKEVKILFEIMKKLKNNDVSVLFICHNIDEIMYACDRVTIMRDGKTVDVKYKNKTTKLEIVSGMLGRDLEDVKKMGATAFNKRVNNNGVNILSANKLKYGKKVKNVSFDVNSGDIVGLAGLLGSGRTESARLIFGVDKPERGTIKFMDKKINNPLSAIKAGIGFCPEDRKIEGIIPSLSVKDNLTLALLPRLSKAGIIDTKKQDIIVQKYINEVGIKCVSPEQPIKELSGGNQQKVILARWMCMNSKLLILDEPTRGIDVGAKVEIQKIILMLAENGLGVLMISSELEEIIEGANKVFVLRNGHSVSKYEDQNIIESDIIKVMAGAQNE</sequence>
<dbReference type="InterPro" id="IPR027417">
    <property type="entry name" value="P-loop_NTPase"/>
</dbReference>
<evidence type="ECO:0000256" key="4">
    <source>
        <dbReference type="ARBA" id="ARBA00022840"/>
    </source>
</evidence>
<keyword evidence="2" id="KW-0677">Repeat</keyword>